<dbReference type="PANTHER" id="PTHR33867">
    <property type="entry name" value="RIBOSOME MATURATION FACTOR RIMP"/>
    <property type="match status" value="1"/>
</dbReference>
<comment type="similarity">
    <text evidence="3">Belongs to the RimP family.</text>
</comment>
<dbReference type="GO" id="GO:0000028">
    <property type="term" value="P:ribosomal small subunit assembly"/>
    <property type="evidence" value="ECO:0007669"/>
    <property type="project" value="TreeGrafter"/>
</dbReference>
<dbReference type="HAMAP" id="MF_01077">
    <property type="entry name" value="RimP"/>
    <property type="match status" value="1"/>
</dbReference>
<dbReference type="Gene3D" id="3.30.300.70">
    <property type="entry name" value="RimP-like superfamily, N-terminal"/>
    <property type="match status" value="1"/>
</dbReference>
<name>A0A1M6L8P5_9FIRM</name>
<evidence type="ECO:0000256" key="3">
    <source>
        <dbReference type="HAMAP-Rule" id="MF_01077"/>
    </source>
</evidence>
<evidence type="ECO:0000256" key="2">
    <source>
        <dbReference type="ARBA" id="ARBA00022517"/>
    </source>
</evidence>
<evidence type="ECO:0000259" key="5">
    <source>
        <dbReference type="Pfam" id="PF17384"/>
    </source>
</evidence>
<dbReference type="SUPFAM" id="SSF75420">
    <property type="entry name" value="YhbC-like, N-terminal domain"/>
    <property type="match status" value="1"/>
</dbReference>
<gene>
    <name evidence="3" type="primary">rimP</name>
    <name evidence="6" type="ORF">SAMN02745883_00116</name>
</gene>
<keyword evidence="7" id="KW-1185">Reference proteome</keyword>
<dbReference type="FunFam" id="3.30.300.70:FF:000001">
    <property type="entry name" value="Ribosome maturation factor RimP"/>
    <property type="match status" value="1"/>
</dbReference>
<sequence>MQKKRVVDIVEELIVPFTEDKNLDLVDIEFVKEGQHRYLRVYLDKEGGLSLDDCQEASEYLSKKLDELDPIKESYFLEVSSPGIDRPLKRDKDFEKYKGELVEVRLYHPMDGQKIFEGKLLGLENNKIIIDIEKKGSISIPRDKVSLVKLLINFD</sequence>
<dbReference type="STRING" id="1121266.SAMN02745883_00116"/>
<dbReference type="SUPFAM" id="SSF74942">
    <property type="entry name" value="YhbC-like, C-terminal domain"/>
    <property type="match status" value="1"/>
</dbReference>
<dbReference type="Gene3D" id="2.30.30.180">
    <property type="entry name" value="Ribosome maturation factor RimP, C-terminal domain"/>
    <property type="match status" value="1"/>
</dbReference>
<keyword evidence="1 3" id="KW-0963">Cytoplasm</keyword>
<dbReference type="Pfam" id="PF02576">
    <property type="entry name" value="RimP_N"/>
    <property type="match status" value="1"/>
</dbReference>
<evidence type="ECO:0000313" key="7">
    <source>
        <dbReference type="Proteomes" id="UP000184082"/>
    </source>
</evidence>
<evidence type="ECO:0000259" key="4">
    <source>
        <dbReference type="Pfam" id="PF02576"/>
    </source>
</evidence>
<feature type="domain" description="Ribosome maturation factor RimP C-terminal" evidence="5">
    <location>
        <begin position="88"/>
        <end position="154"/>
    </location>
</feature>
<accession>A0A1M6L8P5</accession>
<dbReference type="GO" id="GO:0006412">
    <property type="term" value="P:translation"/>
    <property type="evidence" value="ECO:0007669"/>
    <property type="project" value="TreeGrafter"/>
</dbReference>
<dbReference type="RefSeq" id="WP_072965437.1">
    <property type="nucleotide sequence ID" value="NZ_FRAJ01000003.1"/>
</dbReference>
<dbReference type="PANTHER" id="PTHR33867:SF1">
    <property type="entry name" value="RIBOSOME MATURATION FACTOR RIMP"/>
    <property type="match status" value="1"/>
</dbReference>
<dbReference type="InterPro" id="IPR028998">
    <property type="entry name" value="RimP_C"/>
</dbReference>
<organism evidence="6 7">
    <name type="scientific">Caminicella sporogenes DSM 14501</name>
    <dbReference type="NCBI Taxonomy" id="1121266"/>
    <lineage>
        <taxon>Bacteria</taxon>
        <taxon>Bacillati</taxon>
        <taxon>Bacillota</taxon>
        <taxon>Clostridia</taxon>
        <taxon>Peptostreptococcales</taxon>
        <taxon>Caminicellaceae</taxon>
        <taxon>Caminicella</taxon>
    </lineage>
</organism>
<comment type="subcellular location">
    <subcellularLocation>
        <location evidence="3">Cytoplasm</location>
    </subcellularLocation>
</comment>
<dbReference type="Pfam" id="PF17384">
    <property type="entry name" value="DUF150_C"/>
    <property type="match status" value="1"/>
</dbReference>
<dbReference type="AlphaFoldDB" id="A0A1M6L8P5"/>
<dbReference type="InterPro" id="IPR035956">
    <property type="entry name" value="RimP_N_sf"/>
</dbReference>
<dbReference type="NCBIfam" id="NF000928">
    <property type="entry name" value="PRK00092.1-2"/>
    <property type="match status" value="1"/>
</dbReference>
<evidence type="ECO:0000313" key="6">
    <source>
        <dbReference type="EMBL" id="SHJ67540.1"/>
    </source>
</evidence>
<protein>
    <recommendedName>
        <fullName evidence="3">Ribosome maturation factor RimP</fullName>
    </recommendedName>
</protein>
<evidence type="ECO:0000256" key="1">
    <source>
        <dbReference type="ARBA" id="ARBA00022490"/>
    </source>
</evidence>
<comment type="function">
    <text evidence="3">Required for maturation of 30S ribosomal subunits.</text>
</comment>
<dbReference type="InterPro" id="IPR036847">
    <property type="entry name" value="RimP_C_sf"/>
</dbReference>
<feature type="domain" description="Ribosome maturation factor RimP N-terminal" evidence="4">
    <location>
        <begin position="13"/>
        <end position="85"/>
    </location>
</feature>
<dbReference type="CDD" id="cd01734">
    <property type="entry name" value="YlxS_C"/>
    <property type="match status" value="1"/>
</dbReference>
<proteinExistence type="inferred from homology"/>
<dbReference type="EMBL" id="FRAJ01000003">
    <property type="protein sequence ID" value="SHJ67540.1"/>
    <property type="molecule type" value="Genomic_DNA"/>
</dbReference>
<keyword evidence="2 3" id="KW-0690">Ribosome biogenesis</keyword>
<dbReference type="InterPro" id="IPR028989">
    <property type="entry name" value="RimP_N"/>
</dbReference>
<dbReference type="Proteomes" id="UP000184082">
    <property type="component" value="Unassembled WGS sequence"/>
</dbReference>
<dbReference type="GO" id="GO:0005829">
    <property type="term" value="C:cytosol"/>
    <property type="evidence" value="ECO:0007669"/>
    <property type="project" value="TreeGrafter"/>
</dbReference>
<dbReference type="InterPro" id="IPR003728">
    <property type="entry name" value="Ribosome_maturation_RimP"/>
</dbReference>
<reference evidence="6 7" key="1">
    <citation type="submission" date="2016-11" db="EMBL/GenBank/DDBJ databases">
        <authorList>
            <person name="Jaros S."/>
            <person name="Januszkiewicz K."/>
            <person name="Wedrychowicz H."/>
        </authorList>
    </citation>
    <scope>NUCLEOTIDE SEQUENCE [LARGE SCALE GENOMIC DNA]</scope>
    <source>
        <strain evidence="6 7">DSM 14501</strain>
    </source>
</reference>